<proteinExistence type="predicted"/>
<evidence type="ECO:0000313" key="3">
    <source>
        <dbReference type="Proteomes" id="UP000321201"/>
    </source>
</evidence>
<feature type="transmembrane region" description="Helical" evidence="1">
    <location>
        <begin position="12"/>
        <end position="32"/>
    </location>
</feature>
<keyword evidence="3" id="KW-1185">Reference proteome</keyword>
<dbReference type="AlphaFoldDB" id="A0A5C7EVF8"/>
<protein>
    <submittedName>
        <fullName evidence="2">DUF3149 domain-containing protein</fullName>
    </submittedName>
</protein>
<comment type="caution">
    <text evidence="2">The sequence shown here is derived from an EMBL/GenBank/DDBJ whole genome shotgun (WGS) entry which is preliminary data.</text>
</comment>
<dbReference type="Proteomes" id="UP000321201">
    <property type="component" value="Unassembled WGS sequence"/>
</dbReference>
<name>A0A5C7EVF8_9PROT</name>
<keyword evidence="1" id="KW-0812">Transmembrane</keyword>
<reference evidence="2 3" key="1">
    <citation type="submission" date="2019-08" db="EMBL/GenBank/DDBJ databases">
        <title>Pelomicrobium methylotrophicum gen. nov., sp. nov. a moderately thermophilic, facultatively anaerobic, lithoautotrophic and methylotrophic bacterium isolated from a terrestrial mud volcano.</title>
        <authorList>
            <person name="Slobodkina G.B."/>
            <person name="Merkel A.Y."/>
            <person name="Slobodkin A.I."/>
        </authorList>
    </citation>
    <scope>NUCLEOTIDE SEQUENCE [LARGE SCALE GENOMIC DNA]</scope>
    <source>
        <strain evidence="2 3">SM250</strain>
    </source>
</reference>
<accession>A0A5C7EVF8</accession>
<dbReference type="Pfam" id="PF11346">
    <property type="entry name" value="DUF3149"/>
    <property type="match status" value="1"/>
</dbReference>
<keyword evidence="1" id="KW-1133">Transmembrane helix</keyword>
<sequence>MELLLDSDFGRLSLFTIGFIVGMGIFLLVWLARKSRGPKP</sequence>
<gene>
    <name evidence="2" type="ORF">FR698_06820</name>
</gene>
<evidence type="ECO:0000313" key="2">
    <source>
        <dbReference type="EMBL" id="TXF12301.1"/>
    </source>
</evidence>
<dbReference type="InterPro" id="IPR021494">
    <property type="entry name" value="DUF3149"/>
</dbReference>
<dbReference type="InParanoid" id="A0A5C7EVF8"/>
<keyword evidence="1" id="KW-0472">Membrane</keyword>
<organism evidence="2 3">
    <name type="scientific">Pelomicrobium methylotrophicum</name>
    <dbReference type="NCBI Taxonomy" id="2602750"/>
    <lineage>
        <taxon>Bacteria</taxon>
        <taxon>Pseudomonadati</taxon>
        <taxon>Pseudomonadota</taxon>
        <taxon>Hydrogenophilia</taxon>
        <taxon>Hydrogenophilia incertae sedis</taxon>
        <taxon>Pelomicrobium</taxon>
    </lineage>
</organism>
<dbReference type="OrthoDB" id="8594755at2"/>
<evidence type="ECO:0000256" key="1">
    <source>
        <dbReference type="SAM" id="Phobius"/>
    </source>
</evidence>
<dbReference type="EMBL" id="VPFL01000007">
    <property type="protein sequence ID" value="TXF12301.1"/>
    <property type="molecule type" value="Genomic_DNA"/>
</dbReference>